<protein>
    <submittedName>
        <fullName evidence="1">Uncharacterized protein</fullName>
    </submittedName>
</protein>
<evidence type="ECO:0000313" key="2">
    <source>
        <dbReference type="Proteomes" id="UP001054945"/>
    </source>
</evidence>
<dbReference type="AlphaFoldDB" id="A0AAV4XIZ1"/>
<sequence>MCPQCLQQQHHKTSIPPPKFKNISQSLAVPTIARPWWWEENFYLHCASTSASGCELKIFLQEPFQTGA</sequence>
<accession>A0AAV4XIZ1</accession>
<organism evidence="1 2">
    <name type="scientific">Caerostris extrusa</name>
    <name type="common">Bark spider</name>
    <name type="synonym">Caerostris bankana</name>
    <dbReference type="NCBI Taxonomy" id="172846"/>
    <lineage>
        <taxon>Eukaryota</taxon>
        <taxon>Metazoa</taxon>
        <taxon>Ecdysozoa</taxon>
        <taxon>Arthropoda</taxon>
        <taxon>Chelicerata</taxon>
        <taxon>Arachnida</taxon>
        <taxon>Araneae</taxon>
        <taxon>Araneomorphae</taxon>
        <taxon>Entelegynae</taxon>
        <taxon>Araneoidea</taxon>
        <taxon>Araneidae</taxon>
        <taxon>Caerostris</taxon>
    </lineage>
</organism>
<gene>
    <name evidence="1" type="ORF">CEXT_537961</name>
</gene>
<dbReference type="EMBL" id="BPLR01000485">
    <property type="protein sequence ID" value="GIY95151.1"/>
    <property type="molecule type" value="Genomic_DNA"/>
</dbReference>
<name>A0AAV4XIZ1_CAEEX</name>
<dbReference type="Proteomes" id="UP001054945">
    <property type="component" value="Unassembled WGS sequence"/>
</dbReference>
<reference evidence="1 2" key="1">
    <citation type="submission" date="2021-06" db="EMBL/GenBank/DDBJ databases">
        <title>Caerostris extrusa draft genome.</title>
        <authorList>
            <person name="Kono N."/>
            <person name="Arakawa K."/>
        </authorList>
    </citation>
    <scope>NUCLEOTIDE SEQUENCE [LARGE SCALE GENOMIC DNA]</scope>
</reference>
<keyword evidence="2" id="KW-1185">Reference proteome</keyword>
<proteinExistence type="predicted"/>
<comment type="caution">
    <text evidence="1">The sequence shown here is derived from an EMBL/GenBank/DDBJ whole genome shotgun (WGS) entry which is preliminary data.</text>
</comment>
<evidence type="ECO:0000313" key="1">
    <source>
        <dbReference type="EMBL" id="GIY95151.1"/>
    </source>
</evidence>